<evidence type="ECO:0000313" key="1">
    <source>
        <dbReference type="EMBL" id="NUN86050.1"/>
    </source>
</evidence>
<sequence length="126" mass="14796">MATYDNSHLAERTIGMAEMEKRPWRFTIEFDDEKAKRNGYNVDDLYDCVGKYAEQMGNVRIGLGTWQAKNRKVQFGAQCPVCATLSKQPWVMQNIKSWRTYEDMNEPEGEDYLQVIRDISPERIYD</sequence>
<protein>
    <submittedName>
        <fullName evidence="1">Uncharacterized protein</fullName>
    </submittedName>
</protein>
<dbReference type="EMBL" id="JABWDC010000014">
    <property type="protein sequence ID" value="NUN86050.1"/>
    <property type="molecule type" value="Genomic_DNA"/>
</dbReference>
<comment type="caution">
    <text evidence="1">The sequence shown here is derived from an EMBL/GenBank/DDBJ whole genome shotgun (WGS) entry which is preliminary data.</text>
</comment>
<organism evidence="1 2">
    <name type="scientific">Coprococcus comes</name>
    <dbReference type="NCBI Taxonomy" id="410072"/>
    <lineage>
        <taxon>Bacteria</taxon>
        <taxon>Bacillati</taxon>
        <taxon>Bacillota</taxon>
        <taxon>Clostridia</taxon>
        <taxon>Lachnospirales</taxon>
        <taxon>Lachnospiraceae</taxon>
        <taxon>Coprococcus</taxon>
    </lineage>
</organism>
<reference evidence="1 2" key="2">
    <citation type="submission" date="2020-07" db="EMBL/GenBank/DDBJ databases">
        <title>Bacterial metabolism rescues the inhibition of intestinal drug absorption by food and drug additives.</title>
        <authorList>
            <person name="Zou L."/>
            <person name="Spanogiannopoulos P."/>
            <person name="Chien H.-C."/>
            <person name="Pieper L.M."/>
            <person name="Cai W."/>
            <person name="Khuri N."/>
            <person name="Pottel J."/>
            <person name="Vora B."/>
            <person name="Ni Z."/>
            <person name="Tsakalozou E."/>
            <person name="Zhang W."/>
            <person name="Shoichet B.K."/>
            <person name="Giacomini K.M."/>
            <person name="Turnbaugh P.J."/>
        </authorList>
    </citation>
    <scope>NUCLEOTIDE SEQUENCE [LARGE SCALE GENOMIC DNA]</scope>
    <source>
        <strain evidence="1 2">F22</strain>
    </source>
</reference>
<dbReference type="AlphaFoldDB" id="A0A849XWM8"/>
<dbReference type="RefSeq" id="WP_173685626.1">
    <property type="nucleotide sequence ID" value="NZ_JAAILK010000012.1"/>
</dbReference>
<accession>A0A849XWM8</accession>
<proteinExistence type="predicted"/>
<name>A0A849XWM8_9FIRM</name>
<dbReference type="Proteomes" id="UP000554488">
    <property type="component" value="Unassembled WGS sequence"/>
</dbReference>
<reference evidence="1 2" key="1">
    <citation type="submission" date="2020-04" db="EMBL/GenBank/DDBJ databases">
        <authorList>
            <person name="Pieper L."/>
        </authorList>
    </citation>
    <scope>NUCLEOTIDE SEQUENCE [LARGE SCALE GENOMIC DNA]</scope>
    <source>
        <strain evidence="1 2">F22</strain>
    </source>
</reference>
<evidence type="ECO:0000313" key="2">
    <source>
        <dbReference type="Proteomes" id="UP000554488"/>
    </source>
</evidence>
<gene>
    <name evidence="1" type="ORF">HUU93_05425</name>
</gene>